<protein>
    <submittedName>
        <fullName evidence="1">Conserved hypothetical signal peptide protein</fullName>
    </submittedName>
</protein>
<name>A6UAU1_SINMW</name>
<dbReference type="EMBL" id="CP000738">
    <property type="protein sequence ID" value="ABR60771.1"/>
    <property type="molecule type" value="Genomic_DNA"/>
</dbReference>
<evidence type="ECO:0000313" key="2">
    <source>
        <dbReference type="Proteomes" id="UP000001108"/>
    </source>
</evidence>
<dbReference type="PATRIC" id="fig|366394.8.peg.5089"/>
<dbReference type="Proteomes" id="UP000001108">
    <property type="component" value="Chromosome"/>
</dbReference>
<gene>
    <name evidence="1" type="ordered locus">Smed_1937</name>
</gene>
<dbReference type="OrthoDB" id="7210116at2"/>
<dbReference type="STRING" id="366394.Smed_1937"/>
<dbReference type="HOGENOM" id="CLU_3348714_0_0_5"/>
<reference evidence="1 2" key="2">
    <citation type="journal article" date="2010" name="Stand. Genomic Sci.">
        <title>Complete genome sequence of the Medicago microsymbiont Ensifer (Sinorhizobium) medicae strain WSM419.</title>
        <authorList>
            <person name="Reeve W."/>
            <person name="Chain P."/>
            <person name="O'Hara G."/>
            <person name="Ardley J."/>
            <person name="Nandesena K."/>
            <person name="Brau L."/>
            <person name="Tiwari R."/>
            <person name="Malfatti S."/>
            <person name="Kiss H."/>
            <person name="Lapidus A."/>
            <person name="Copeland A."/>
            <person name="Nolan M."/>
            <person name="Land M."/>
            <person name="Hauser L."/>
            <person name="Chang Y.J."/>
            <person name="Ivanova N."/>
            <person name="Mavromatis K."/>
            <person name="Markowitz V."/>
            <person name="Kyrpides N."/>
            <person name="Gollagher M."/>
            <person name="Yates R."/>
            <person name="Dilworth M."/>
            <person name="Howieson J."/>
        </authorList>
    </citation>
    <scope>NUCLEOTIDE SEQUENCE [LARGE SCALE GENOMIC DNA]</scope>
    <source>
        <strain evidence="1 2">WSM419</strain>
    </source>
</reference>
<reference evidence="2" key="1">
    <citation type="submission" date="2007-06" db="EMBL/GenBank/DDBJ databases">
        <title>Complete sequence of Sinorhizobium medicae WSM419 chromosome.</title>
        <authorList>
            <consortium name="US DOE Joint Genome Institute"/>
            <person name="Copeland A."/>
            <person name="Lucas S."/>
            <person name="Lapidus A."/>
            <person name="Barry K."/>
            <person name="Glavina del Rio T."/>
            <person name="Dalin E."/>
            <person name="Tice H."/>
            <person name="Pitluck S."/>
            <person name="Chain P."/>
            <person name="Malfatti S."/>
            <person name="Shin M."/>
            <person name="Vergez L."/>
            <person name="Schmutz J."/>
            <person name="Larimer F."/>
            <person name="Land M."/>
            <person name="Hauser L."/>
            <person name="Kyrpides N."/>
            <person name="Mikhailova N."/>
            <person name="Reeve W.G."/>
            <person name="Richardson P."/>
        </authorList>
    </citation>
    <scope>NUCLEOTIDE SEQUENCE [LARGE SCALE GENOMIC DNA]</scope>
    <source>
        <strain evidence="2">WSM419</strain>
    </source>
</reference>
<dbReference type="AlphaFoldDB" id="A6UAU1"/>
<accession>A6UAU1</accession>
<evidence type="ECO:0000313" key="1">
    <source>
        <dbReference type="EMBL" id="ABR60771.1"/>
    </source>
</evidence>
<dbReference type="KEGG" id="smd:Smed_1937"/>
<sequence>MIAQEITLIGNSTFKMDCSEELANTHFNYPGALRLVR</sequence>
<dbReference type="eggNOG" id="COG4961">
    <property type="taxonomic scope" value="Bacteria"/>
</dbReference>
<organism evidence="1 2">
    <name type="scientific">Sinorhizobium medicae (strain WSM419)</name>
    <name type="common">Ensifer medicae</name>
    <dbReference type="NCBI Taxonomy" id="366394"/>
    <lineage>
        <taxon>Bacteria</taxon>
        <taxon>Pseudomonadati</taxon>
        <taxon>Pseudomonadota</taxon>
        <taxon>Alphaproteobacteria</taxon>
        <taxon>Hyphomicrobiales</taxon>
        <taxon>Rhizobiaceae</taxon>
        <taxon>Sinorhizobium/Ensifer group</taxon>
        <taxon>Sinorhizobium</taxon>
    </lineage>
</organism>
<proteinExistence type="predicted"/>